<reference evidence="2 3" key="1">
    <citation type="submission" date="2020-01" db="EMBL/GenBank/DDBJ databases">
        <title>Genome sequencing of strain KACC 21507.</title>
        <authorList>
            <person name="Heo J."/>
            <person name="Kim S.-J."/>
            <person name="Kim J.-S."/>
            <person name="Hong S.-B."/>
            <person name="Kwon S.-W."/>
        </authorList>
    </citation>
    <scope>NUCLEOTIDE SEQUENCE [LARGE SCALE GENOMIC DNA]</scope>
    <source>
        <strain evidence="2 3">KACC 21507</strain>
    </source>
</reference>
<keyword evidence="3" id="KW-1185">Reference proteome</keyword>
<dbReference type="GO" id="GO:0016791">
    <property type="term" value="F:phosphatase activity"/>
    <property type="evidence" value="ECO:0007669"/>
    <property type="project" value="TreeGrafter"/>
</dbReference>
<dbReference type="InterPro" id="IPR004843">
    <property type="entry name" value="Calcineurin-like_PHP"/>
</dbReference>
<evidence type="ECO:0000259" key="1">
    <source>
        <dbReference type="Pfam" id="PF00149"/>
    </source>
</evidence>
<evidence type="ECO:0000313" key="3">
    <source>
        <dbReference type="Proteomes" id="UP000463975"/>
    </source>
</evidence>
<organism evidence="2 3">
    <name type="scientific">Aristophania vespae</name>
    <dbReference type="NCBI Taxonomy" id="2697033"/>
    <lineage>
        <taxon>Bacteria</taxon>
        <taxon>Pseudomonadati</taxon>
        <taxon>Pseudomonadota</taxon>
        <taxon>Alphaproteobacteria</taxon>
        <taxon>Acetobacterales</taxon>
        <taxon>Acetobacteraceae</taxon>
        <taxon>Aristophania</taxon>
    </lineage>
</organism>
<dbReference type="EMBL" id="CP047652">
    <property type="protein sequence ID" value="QHI96383.1"/>
    <property type="molecule type" value="Genomic_DNA"/>
</dbReference>
<gene>
    <name evidence="2" type="ORF">GT348_04510</name>
</gene>
<accession>A0A6P1NGN1</accession>
<name>A0A6P1NGN1_9PROT</name>
<dbReference type="SUPFAM" id="SSF56300">
    <property type="entry name" value="Metallo-dependent phosphatases"/>
    <property type="match status" value="1"/>
</dbReference>
<sequence>MGDVHGDSNAFKHALATERYIIQLGDLTDYGPDNVGVLKQILQLLKTERGMFVLGNHDRKLARSLAGRQVRPDKALEKTLEEIFALGSQEFPYQIHNAIEQAPAWQRINQTFFIHGGFHSFMLTNPPPKTGINKISAALARALFGEVTNKIQPDGYPERLLNWVDRIPEDITVYVGHDRRSTDGRPWVKEGRLGGKAIFMDLGAGKDGHLAWVDLDEL</sequence>
<dbReference type="InterPro" id="IPR050126">
    <property type="entry name" value="Ap4A_hydrolase"/>
</dbReference>
<dbReference type="KEGG" id="bomb:GT348_04510"/>
<proteinExistence type="predicted"/>
<protein>
    <submittedName>
        <fullName evidence="2">Phosphatase</fullName>
    </submittedName>
</protein>
<dbReference type="Gene3D" id="3.60.21.10">
    <property type="match status" value="1"/>
</dbReference>
<dbReference type="PANTHER" id="PTHR42850">
    <property type="entry name" value="METALLOPHOSPHOESTERASE"/>
    <property type="match status" value="1"/>
</dbReference>
<feature type="domain" description="Calcineurin-like phosphoesterase" evidence="1">
    <location>
        <begin position="1"/>
        <end position="122"/>
    </location>
</feature>
<dbReference type="Proteomes" id="UP000463975">
    <property type="component" value="Chromosome"/>
</dbReference>
<evidence type="ECO:0000313" key="2">
    <source>
        <dbReference type="EMBL" id="QHI96383.1"/>
    </source>
</evidence>
<dbReference type="Pfam" id="PF00149">
    <property type="entry name" value="Metallophos"/>
    <property type="match status" value="1"/>
</dbReference>
<dbReference type="InterPro" id="IPR029052">
    <property type="entry name" value="Metallo-depent_PP-like"/>
</dbReference>
<dbReference type="AlphaFoldDB" id="A0A6P1NGN1"/>
<dbReference type="GO" id="GO:0005737">
    <property type="term" value="C:cytoplasm"/>
    <property type="evidence" value="ECO:0007669"/>
    <property type="project" value="TreeGrafter"/>
</dbReference>